<gene>
    <name evidence="1" type="ORF">LNN31_08240</name>
</gene>
<proteinExistence type="predicted"/>
<evidence type="ECO:0000313" key="1">
    <source>
        <dbReference type="EMBL" id="UYO64397.1"/>
    </source>
</evidence>
<keyword evidence="2" id="KW-1185">Reference proteome</keyword>
<reference evidence="1" key="1">
    <citation type="submission" date="2021-11" db="EMBL/GenBank/DDBJ databases">
        <title>Isoprene-degrading acetogen.</title>
        <authorList>
            <person name="Yang Y."/>
            <person name="Jin H."/>
            <person name="Yan J."/>
        </authorList>
    </citation>
    <scope>NUCLEOTIDE SEQUENCE</scope>
    <source>
        <strain evidence="1">Berkeley</strain>
    </source>
</reference>
<dbReference type="RefSeq" id="WP_228880227.1">
    <property type="nucleotide sequence ID" value="NZ_CABIIK010000020.1"/>
</dbReference>
<organism evidence="1 2">
    <name type="scientific">Acetobacterium wieringae</name>
    <dbReference type="NCBI Taxonomy" id="52694"/>
    <lineage>
        <taxon>Bacteria</taxon>
        <taxon>Bacillati</taxon>
        <taxon>Bacillota</taxon>
        <taxon>Clostridia</taxon>
        <taxon>Eubacteriales</taxon>
        <taxon>Eubacteriaceae</taxon>
        <taxon>Acetobacterium</taxon>
    </lineage>
</organism>
<name>A0ABY6HJ35_9FIRM</name>
<sequence>MYLVKTTRHEMSEILEIISYIQKINNEICSSFELSVIDICKILVDCFEFEMQNINFYEMNQEHIMQVLGTVKKLKHYAKNKKSGADVVLIELSNFWELYNGQMIPLGKKDHSEIFEIIEAMVKNNPNSRPWLLR</sequence>
<dbReference type="Proteomes" id="UP001163550">
    <property type="component" value="Chromosome"/>
</dbReference>
<dbReference type="EMBL" id="CP087994">
    <property type="protein sequence ID" value="UYO64397.1"/>
    <property type="molecule type" value="Genomic_DNA"/>
</dbReference>
<accession>A0ABY6HJ35</accession>
<protein>
    <submittedName>
        <fullName evidence="1">Uncharacterized protein</fullName>
    </submittedName>
</protein>
<evidence type="ECO:0000313" key="2">
    <source>
        <dbReference type="Proteomes" id="UP001163550"/>
    </source>
</evidence>